<organism evidence="1 2">
    <name type="scientific">Trinickia violacea</name>
    <dbReference type="NCBI Taxonomy" id="2571746"/>
    <lineage>
        <taxon>Bacteria</taxon>
        <taxon>Pseudomonadati</taxon>
        <taxon>Pseudomonadota</taxon>
        <taxon>Betaproteobacteria</taxon>
        <taxon>Burkholderiales</taxon>
        <taxon>Burkholderiaceae</taxon>
        <taxon>Trinickia</taxon>
    </lineage>
</organism>
<dbReference type="KEGG" id="tvl:FAZ95_13810"/>
<evidence type="ECO:0008006" key="3">
    <source>
        <dbReference type="Google" id="ProtNLM"/>
    </source>
</evidence>
<dbReference type="Proteomes" id="UP000298656">
    <property type="component" value="Chromosome 1"/>
</dbReference>
<evidence type="ECO:0000313" key="1">
    <source>
        <dbReference type="EMBL" id="QCP50159.1"/>
    </source>
</evidence>
<evidence type="ECO:0000313" key="2">
    <source>
        <dbReference type="Proteomes" id="UP000298656"/>
    </source>
</evidence>
<keyword evidence="2" id="KW-1185">Reference proteome</keyword>
<dbReference type="RefSeq" id="WP_137332978.1">
    <property type="nucleotide sequence ID" value="NZ_CP040077.1"/>
</dbReference>
<dbReference type="AlphaFoldDB" id="A0A4P8IWH2"/>
<name>A0A4P8IWH2_9BURK</name>
<protein>
    <recommendedName>
        <fullName evidence="3">DUF2635 domain-containing protein</fullName>
    </recommendedName>
</protein>
<gene>
    <name evidence="1" type="ORF">FAZ95_13810</name>
</gene>
<reference evidence="1 2" key="1">
    <citation type="submission" date="2019-05" db="EMBL/GenBank/DDBJ databases">
        <title>Burkholderia sp. DHOD12, isolated from subtropical forest soil.</title>
        <authorList>
            <person name="Gao Z.-H."/>
            <person name="Qiu L.-H."/>
        </authorList>
    </citation>
    <scope>NUCLEOTIDE SEQUENCE [LARGE SCALE GENOMIC DNA]</scope>
    <source>
        <strain evidence="1 2">DHOD12</strain>
    </source>
</reference>
<proteinExistence type="predicted"/>
<sequence>MLTKFVKPTRGIVLMPERGYRELKAEGENVPVNPYYMSLLRFGDIVEVTPPAPAKAVAPVTTAVPTATATVVPTASGAAASQGAQAAPTA</sequence>
<dbReference type="EMBL" id="CP040077">
    <property type="protein sequence ID" value="QCP50159.1"/>
    <property type="molecule type" value="Genomic_DNA"/>
</dbReference>
<accession>A0A4P8IWH2</accession>